<proteinExistence type="predicted"/>
<feature type="region of interest" description="Disordered" evidence="1">
    <location>
        <begin position="151"/>
        <end position="177"/>
    </location>
</feature>
<keyword evidence="3" id="KW-1185">Reference proteome</keyword>
<dbReference type="InParanoid" id="A0A1D3CS97"/>
<evidence type="ECO:0000313" key="3">
    <source>
        <dbReference type="Proteomes" id="UP000095192"/>
    </source>
</evidence>
<protein>
    <submittedName>
        <fullName evidence="2">U3 small nucleolar RNA-associated protein 10</fullName>
    </submittedName>
</protein>
<sequence length="302" mass="32617">MVSELERQVQLQRGCSNTTTIPSSTSRSKCRGVSFMYDPRDAALVDAHAVQQNAEPVLHQRQPHLQLQQTMQAVETLQLIALHQRQQLDVLQREQLLLLCKCKRLREAVQQVLSSGYTDLSAFLICIALAIMDAFNAAVAASCSGRHRKNTSDAALAGSTNSEESGSTNGEESSSQVSKLPPLYVSLLRQLLHNLDCSNPLALPAAMTLAAQQQRRQEDLLLFLSAAFEGLTSASMPVQLLAAKQESDTATGANSGSSVTLLFALTSEEASLRAQAVRAAASSLQQQQQQQRPTAATNSSDQ</sequence>
<dbReference type="EMBL" id="JROU02002142">
    <property type="protein sequence ID" value="OEH74069.1"/>
    <property type="molecule type" value="Genomic_DNA"/>
</dbReference>
<accession>A0A1D3CS97</accession>
<organism evidence="2 3">
    <name type="scientific">Cyclospora cayetanensis</name>
    <dbReference type="NCBI Taxonomy" id="88456"/>
    <lineage>
        <taxon>Eukaryota</taxon>
        <taxon>Sar</taxon>
        <taxon>Alveolata</taxon>
        <taxon>Apicomplexa</taxon>
        <taxon>Conoidasida</taxon>
        <taxon>Coccidia</taxon>
        <taxon>Eucoccidiorida</taxon>
        <taxon>Eimeriorina</taxon>
        <taxon>Eimeriidae</taxon>
        <taxon>Cyclospora</taxon>
    </lineage>
</organism>
<feature type="compositionally biased region" description="Low complexity" evidence="1">
    <location>
        <begin position="282"/>
        <end position="296"/>
    </location>
</feature>
<name>A0A1D3CS97_9EIME</name>
<dbReference type="AlphaFoldDB" id="A0A1D3CS97"/>
<feature type="region of interest" description="Disordered" evidence="1">
    <location>
        <begin position="282"/>
        <end position="302"/>
    </location>
</feature>
<gene>
    <name evidence="2" type="ORF">cyc_08343</name>
</gene>
<evidence type="ECO:0000256" key="1">
    <source>
        <dbReference type="SAM" id="MobiDB-lite"/>
    </source>
</evidence>
<evidence type="ECO:0000313" key="2">
    <source>
        <dbReference type="EMBL" id="OEH74069.1"/>
    </source>
</evidence>
<dbReference type="Proteomes" id="UP000095192">
    <property type="component" value="Unassembled WGS sequence"/>
</dbReference>
<reference evidence="2 3" key="1">
    <citation type="journal article" date="2016" name="BMC Genomics">
        <title>Comparative genomics reveals Cyclospora cayetanensis possesses coccidia-like metabolism and invasion components but unique surface antigens.</title>
        <authorList>
            <person name="Liu S."/>
            <person name="Wang L."/>
            <person name="Zheng H."/>
            <person name="Xu Z."/>
            <person name="Roellig D.M."/>
            <person name="Li N."/>
            <person name="Frace M.A."/>
            <person name="Tang K."/>
            <person name="Arrowood M.J."/>
            <person name="Moss D.M."/>
            <person name="Zhang L."/>
            <person name="Feng Y."/>
            <person name="Xiao L."/>
        </authorList>
    </citation>
    <scope>NUCLEOTIDE SEQUENCE [LARGE SCALE GENOMIC DNA]</scope>
    <source>
        <strain evidence="2 3">CHN_HEN01</strain>
    </source>
</reference>
<comment type="caution">
    <text evidence="2">The sequence shown here is derived from an EMBL/GenBank/DDBJ whole genome shotgun (WGS) entry which is preliminary data.</text>
</comment>
<dbReference type="VEuPathDB" id="ToxoDB:cyc_08343"/>
<feature type="compositionally biased region" description="Low complexity" evidence="1">
    <location>
        <begin position="158"/>
        <end position="175"/>
    </location>
</feature>